<evidence type="ECO:0000313" key="8">
    <source>
        <dbReference type="EMBL" id="URA09271.1"/>
    </source>
</evidence>
<dbReference type="PANTHER" id="PTHR30026">
    <property type="entry name" value="OUTER MEMBRANE PROTEIN TOLC"/>
    <property type="match status" value="1"/>
</dbReference>
<keyword evidence="5" id="KW-0812">Transmembrane</keyword>
<evidence type="ECO:0000313" key="9">
    <source>
        <dbReference type="Proteomes" id="UP001056539"/>
    </source>
</evidence>
<keyword evidence="6" id="KW-0472">Membrane</keyword>
<keyword evidence="7" id="KW-0998">Cell outer membrane</keyword>
<dbReference type="RefSeq" id="WP_271434397.1">
    <property type="nucleotide sequence ID" value="NZ_CP073355.1"/>
</dbReference>
<dbReference type="Proteomes" id="UP001056539">
    <property type="component" value="Chromosome"/>
</dbReference>
<dbReference type="Pfam" id="PF02321">
    <property type="entry name" value="OEP"/>
    <property type="match status" value="2"/>
</dbReference>
<evidence type="ECO:0000256" key="1">
    <source>
        <dbReference type="ARBA" id="ARBA00004442"/>
    </source>
</evidence>
<evidence type="ECO:0000256" key="2">
    <source>
        <dbReference type="ARBA" id="ARBA00007613"/>
    </source>
</evidence>
<dbReference type="GO" id="GO:0015562">
    <property type="term" value="F:efflux transmembrane transporter activity"/>
    <property type="evidence" value="ECO:0007669"/>
    <property type="project" value="InterPro"/>
</dbReference>
<keyword evidence="4" id="KW-1134">Transmembrane beta strand</keyword>
<protein>
    <submittedName>
        <fullName evidence="8">TolC family protein</fullName>
    </submittedName>
</protein>
<dbReference type="InterPro" id="IPR051906">
    <property type="entry name" value="TolC-like"/>
</dbReference>
<reference evidence="8" key="1">
    <citation type="submission" date="2021-04" db="EMBL/GenBank/DDBJ databases">
        <authorList>
            <person name="Postec A."/>
        </authorList>
    </citation>
    <scope>NUCLEOTIDE SEQUENCE</scope>
    <source>
        <strain evidence="8">F1F22</strain>
    </source>
</reference>
<sequence length="463" mass="53002">MKRFLIGVFGLMVTWGMSLSPDLEVILTTALQNNPTLRQYRLDADIAEAQYQQAWADFWLPDVSAGASFTYLDPDTVERGKMSVPEYTMTNLNLPVIGGAGGYVPVPTMVPSGFTTNQTVFADNYGIQFQVAKPLFLGFRLANALKIRELNLKLARQKFQDQQQSIKTSVIQSYYNILVLKENIRLSRQLSDALRKRYEFMQANYRAGLVSDYDVLKMEVQYKNTLPSLQKLETTYQTVLQQFFQLVGTNLEPSGQIMDATNLILSRTNEAEILEYVMSNNINLVQIRVSREIQEYTYRLQQADRLPTINSFFTLKYDYRLEKSGETERKWIPSWTIGVSVSVPLDEWLPFSKNSALLKETRLSQEKTDLAIKTLEDQLSLQVKSLLAQLADQKQTIEAQSLNMRQAQRGLEMANDRYRQGVVSSLDVTDAEASYSQAQVNYLQSIYDYVNTVVKLKQLLYEL</sequence>
<dbReference type="GO" id="GO:1990281">
    <property type="term" value="C:efflux pump complex"/>
    <property type="evidence" value="ECO:0007669"/>
    <property type="project" value="TreeGrafter"/>
</dbReference>
<name>A0AAX3BAZ5_9SPIR</name>
<proteinExistence type="inferred from homology"/>
<dbReference type="GO" id="GO:0015288">
    <property type="term" value="F:porin activity"/>
    <property type="evidence" value="ECO:0007669"/>
    <property type="project" value="TreeGrafter"/>
</dbReference>
<evidence type="ECO:0000256" key="4">
    <source>
        <dbReference type="ARBA" id="ARBA00022452"/>
    </source>
</evidence>
<accession>A0AAX3BAZ5</accession>
<evidence type="ECO:0000256" key="7">
    <source>
        <dbReference type="ARBA" id="ARBA00023237"/>
    </source>
</evidence>
<evidence type="ECO:0000256" key="6">
    <source>
        <dbReference type="ARBA" id="ARBA00023136"/>
    </source>
</evidence>
<keyword evidence="9" id="KW-1185">Reference proteome</keyword>
<evidence type="ECO:0000256" key="5">
    <source>
        <dbReference type="ARBA" id="ARBA00022692"/>
    </source>
</evidence>
<comment type="subcellular location">
    <subcellularLocation>
        <location evidence="1">Cell outer membrane</location>
    </subcellularLocation>
</comment>
<reference evidence="8" key="2">
    <citation type="submission" date="2022-06" db="EMBL/GenBank/DDBJ databases">
        <title>Thermospira aquatica gen. nov., sp. nov.</title>
        <authorList>
            <person name="Ben Ali Gam Z."/>
            <person name="Labat M."/>
        </authorList>
    </citation>
    <scope>NUCLEOTIDE SEQUENCE</scope>
    <source>
        <strain evidence="8">F1F22</strain>
    </source>
</reference>
<evidence type="ECO:0000256" key="3">
    <source>
        <dbReference type="ARBA" id="ARBA00022448"/>
    </source>
</evidence>
<comment type="similarity">
    <text evidence="2">Belongs to the outer membrane factor (OMF) (TC 1.B.17) family.</text>
</comment>
<keyword evidence="3" id="KW-0813">Transport</keyword>
<dbReference type="KEGG" id="taqu:KDW03_07120"/>
<dbReference type="SUPFAM" id="SSF56954">
    <property type="entry name" value="Outer membrane efflux proteins (OEP)"/>
    <property type="match status" value="1"/>
</dbReference>
<organism evidence="8 9">
    <name type="scientific">Thermospira aquatica</name>
    <dbReference type="NCBI Taxonomy" id="2828656"/>
    <lineage>
        <taxon>Bacteria</taxon>
        <taxon>Pseudomonadati</taxon>
        <taxon>Spirochaetota</taxon>
        <taxon>Spirochaetia</taxon>
        <taxon>Brevinematales</taxon>
        <taxon>Thermospiraceae</taxon>
        <taxon>Thermospira</taxon>
    </lineage>
</organism>
<dbReference type="GO" id="GO:0009279">
    <property type="term" value="C:cell outer membrane"/>
    <property type="evidence" value="ECO:0007669"/>
    <property type="project" value="UniProtKB-SubCell"/>
</dbReference>
<gene>
    <name evidence="8" type="ORF">KDW03_07120</name>
</gene>
<dbReference type="AlphaFoldDB" id="A0AAX3BAZ5"/>
<dbReference type="PANTHER" id="PTHR30026:SF20">
    <property type="entry name" value="OUTER MEMBRANE PROTEIN TOLC"/>
    <property type="match status" value="1"/>
</dbReference>
<dbReference type="Gene3D" id="1.20.1600.10">
    <property type="entry name" value="Outer membrane efflux proteins (OEP)"/>
    <property type="match status" value="1"/>
</dbReference>
<dbReference type="InterPro" id="IPR003423">
    <property type="entry name" value="OMP_efflux"/>
</dbReference>
<dbReference type="EMBL" id="CP073355">
    <property type="protein sequence ID" value="URA09271.1"/>
    <property type="molecule type" value="Genomic_DNA"/>
</dbReference>